<keyword evidence="2" id="KW-1185">Reference proteome</keyword>
<organism evidence="1 2">
    <name type="scientific">Hydrogenophaga laconesensis</name>
    <dbReference type="NCBI Taxonomy" id="1805971"/>
    <lineage>
        <taxon>Bacteria</taxon>
        <taxon>Pseudomonadati</taxon>
        <taxon>Pseudomonadota</taxon>
        <taxon>Betaproteobacteria</taxon>
        <taxon>Burkholderiales</taxon>
        <taxon>Comamonadaceae</taxon>
        <taxon>Hydrogenophaga</taxon>
    </lineage>
</organism>
<dbReference type="Proteomes" id="UP001265550">
    <property type="component" value="Unassembled WGS sequence"/>
</dbReference>
<evidence type="ECO:0000313" key="2">
    <source>
        <dbReference type="Proteomes" id="UP001265550"/>
    </source>
</evidence>
<name>A0ABU1VJ70_9BURK</name>
<accession>A0ABU1VJ70</accession>
<proteinExistence type="predicted"/>
<gene>
    <name evidence="1" type="ORF">J2X09_005312</name>
</gene>
<protein>
    <submittedName>
        <fullName evidence="1">Uncharacterized protein</fullName>
    </submittedName>
</protein>
<dbReference type="EMBL" id="JAVDWE010000031">
    <property type="protein sequence ID" value="MDR7097536.1"/>
    <property type="molecule type" value="Genomic_DNA"/>
</dbReference>
<dbReference type="RefSeq" id="WP_204735666.1">
    <property type="nucleotide sequence ID" value="NZ_JAVDWE010000031.1"/>
</dbReference>
<comment type="caution">
    <text evidence="1">The sequence shown here is derived from an EMBL/GenBank/DDBJ whole genome shotgun (WGS) entry which is preliminary data.</text>
</comment>
<sequence>MATLVSRLAYRISGRPRFSEIFLLPVIQQAGSDLIGNEANWKAASFAVGEALDRWMPAQTFKTVFNGIRPFDWVGTWRPAVLRSHLYRTMPGNDQTKVNTLTEEVLYPDEAPRLGFLCMVLSSDRSWPALPSSSTVADKRLKDVVSYALHHDEHASPPIVLTPDRVQFAMTDGVCLWLSELDRVCKVRGWSVTPISSTADVIKVTLRLDSQQVPLTQFTIRKHQIGLRGVDDIMHVLASLAPIMDTAHDRPAN</sequence>
<reference evidence="1 2" key="1">
    <citation type="submission" date="2023-07" db="EMBL/GenBank/DDBJ databases">
        <title>Sorghum-associated microbial communities from plants grown in Nebraska, USA.</title>
        <authorList>
            <person name="Schachtman D."/>
        </authorList>
    </citation>
    <scope>NUCLEOTIDE SEQUENCE [LARGE SCALE GENOMIC DNA]</scope>
    <source>
        <strain evidence="1 2">BE240</strain>
    </source>
</reference>
<evidence type="ECO:0000313" key="1">
    <source>
        <dbReference type="EMBL" id="MDR7097536.1"/>
    </source>
</evidence>